<comment type="catalytic activity">
    <reaction evidence="1 10">
        <text>ATP-independent breakage of single-stranded DNA, followed by passage and rejoining.</text>
        <dbReference type="EC" id="5.6.2.1"/>
    </reaction>
</comment>
<gene>
    <name evidence="10 13" type="primary">topA</name>
    <name evidence="13" type="ORF">ENW00_04560</name>
</gene>
<evidence type="ECO:0000256" key="4">
    <source>
        <dbReference type="ARBA" id="ARBA00022771"/>
    </source>
</evidence>
<dbReference type="EC" id="5.6.2.1" evidence="10"/>
<dbReference type="InterPro" id="IPR013825">
    <property type="entry name" value="Topo_IA_cen_sub2"/>
</dbReference>
<keyword evidence="7 10" id="KW-0799">Topoisomerase</keyword>
<dbReference type="SMART" id="SM00493">
    <property type="entry name" value="TOPRIM"/>
    <property type="match status" value="1"/>
</dbReference>
<dbReference type="Gene3D" id="2.70.20.10">
    <property type="entry name" value="Topoisomerase I, domain 3"/>
    <property type="match status" value="1"/>
</dbReference>
<evidence type="ECO:0000256" key="3">
    <source>
        <dbReference type="ARBA" id="ARBA00022723"/>
    </source>
</evidence>
<dbReference type="PRINTS" id="PR00417">
    <property type="entry name" value="PRTPISMRASEI"/>
</dbReference>
<dbReference type="InterPro" id="IPR013497">
    <property type="entry name" value="Topo_IA_cen"/>
</dbReference>
<dbReference type="GO" id="GO:0005694">
    <property type="term" value="C:chromosome"/>
    <property type="evidence" value="ECO:0007669"/>
    <property type="project" value="InterPro"/>
</dbReference>
<keyword evidence="3" id="KW-0479">Metal-binding</keyword>
<dbReference type="GO" id="GO:0003917">
    <property type="term" value="F:DNA topoisomerase type I (single strand cut, ATP-independent) activity"/>
    <property type="evidence" value="ECO:0007669"/>
    <property type="project" value="UniProtKB-UniRule"/>
</dbReference>
<dbReference type="GO" id="GO:0003677">
    <property type="term" value="F:DNA binding"/>
    <property type="evidence" value="ECO:0007669"/>
    <property type="project" value="UniProtKB-KW"/>
</dbReference>
<evidence type="ECO:0000256" key="5">
    <source>
        <dbReference type="ARBA" id="ARBA00022833"/>
    </source>
</evidence>
<dbReference type="InterPro" id="IPR023406">
    <property type="entry name" value="Topo_IA_AS"/>
</dbReference>
<evidence type="ECO:0000256" key="6">
    <source>
        <dbReference type="ARBA" id="ARBA00022842"/>
    </source>
</evidence>
<dbReference type="GO" id="GO:0006265">
    <property type="term" value="P:DNA topological change"/>
    <property type="evidence" value="ECO:0007669"/>
    <property type="project" value="UniProtKB-UniRule"/>
</dbReference>
<dbReference type="GO" id="GO:0008270">
    <property type="term" value="F:zinc ion binding"/>
    <property type="evidence" value="ECO:0007669"/>
    <property type="project" value="UniProtKB-KW"/>
</dbReference>
<dbReference type="PROSITE" id="PS50880">
    <property type="entry name" value="TOPRIM"/>
    <property type="match status" value="1"/>
</dbReference>
<dbReference type="SUPFAM" id="SSF57783">
    <property type="entry name" value="Zinc beta-ribbon"/>
    <property type="match status" value="1"/>
</dbReference>
<dbReference type="InterPro" id="IPR006171">
    <property type="entry name" value="TOPRIM_dom"/>
</dbReference>
<accession>A0A7C3RK15</accession>
<evidence type="ECO:0000256" key="9">
    <source>
        <dbReference type="ARBA" id="ARBA00023235"/>
    </source>
</evidence>
<comment type="caution">
    <text evidence="13">The sequence shown here is derived from an EMBL/GenBank/DDBJ whole genome shotgun (WGS) entry which is preliminary data.</text>
</comment>
<dbReference type="Gene3D" id="3.30.65.10">
    <property type="entry name" value="Bacterial Topoisomerase I, domain 1"/>
    <property type="match status" value="2"/>
</dbReference>
<dbReference type="HAMAP" id="MF_00952">
    <property type="entry name" value="Topoisom_1_prok"/>
    <property type="match status" value="1"/>
</dbReference>
<dbReference type="InterPro" id="IPR003602">
    <property type="entry name" value="Topo_IA_DNA-bd_dom"/>
</dbReference>
<evidence type="ECO:0000256" key="7">
    <source>
        <dbReference type="ARBA" id="ARBA00023029"/>
    </source>
</evidence>
<protein>
    <recommendedName>
        <fullName evidence="10">DNA topoisomerase 1</fullName>
        <ecNumber evidence="10">5.6.2.1</ecNumber>
    </recommendedName>
    <alternativeName>
        <fullName evidence="10">DNA topoisomerase I</fullName>
    </alternativeName>
</protein>
<feature type="region of interest" description="Interaction with DNA" evidence="10">
    <location>
        <begin position="164"/>
        <end position="169"/>
    </location>
</feature>
<keyword evidence="5" id="KW-0862">Zinc</keyword>
<evidence type="ECO:0000256" key="10">
    <source>
        <dbReference type="HAMAP-Rule" id="MF_00952"/>
    </source>
</evidence>
<name>A0A7C3RK15_DICTH</name>
<dbReference type="AlphaFoldDB" id="A0A7C3RK15"/>
<dbReference type="InterPro" id="IPR013498">
    <property type="entry name" value="Topo_IA_Znf"/>
</dbReference>
<dbReference type="Gene3D" id="1.10.460.10">
    <property type="entry name" value="Topoisomerase I, domain 2"/>
    <property type="match status" value="1"/>
</dbReference>
<dbReference type="Pfam" id="PF01396">
    <property type="entry name" value="Zn_ribbon_Top1"/>
    <property type="match status" value="2"/>
</dbReference>
<feature type="active site" description="O-(5'-phospho-DNA)-tyrosine intermediate" evidence="10">
    <location>
        <position position="299"/>
    </location>
</feature>
<dbReference type="Gene3D" id="3.40.50.140">
    <property type="match status" value="1"/>
</dbReference>
<dbReference type="InterPro" id="IPR013826">
    <property type="entry name" value="Topo_IA_cen_sub3"/>
</dbReference>
<organism evidence="13">
    <name type="scientific">Dictyoglomus thermophilum</name>
    <dbReference type="NCBI Taxonomy" id="14"/>
    <lineage>
        <taxon>Bacteria</taxon>
        <taxon>Pseudomonadati</taxon>
        <taxon>Dictyoglomota</taxon>
        <taxon>Dictyoglomia</taxon>
        <taxon>Dictyoglomales</taxon>
        <taxon>Dictyoglomaceae</taxon>
        <taxon>Dictyoglomus</taxon>
    </lineage>
</organism>
<feature type="site" description="Interaction with DNA" evidence="10">
    <location>
        <position position="34"/>
    </location>
</feature>
<dbReference type="Gene3D" id="1.10.290.10">
    <property type="entry name" value="Topoisomerase I, domain 4"/>
    <property type="match status" value="1"/>
</dbReference>
<dbReference type="CDD" id="cd03363">
    <property type="entry name" value="TOPRIM_TopoIA_TopoI"/>
    <property type="match status" value="1"/>
</dbReference>
<proteinExistence type="inferred from homology"/>
<sequence>MKNKKIVIVESPAKAKTIEKILGKEFKVVASYGHVRDLPEKELGVDIKDNFKPKYVIIPSRKEVVKNLKELLKEADHFYLATDPDREGEAIAWHLVNVLNIPKDKFSRVEFHEITPRVVQEAINNPRDLDISKVEAQQARRILDRLVGYELSPLLWKKVKRGLSAGRVQSVALRLICEREKEIEQFIPQEYWYIWGEFSDKTNKKIYGRLISYEGKEVNLKNEEEVNKILEELKGINYIVKDVIKKEEKKSSPQPFITSTLQQEASRRYAFPVGKTMKIAQTLYEGIDIGEERIGLITYMRTDSTRIAPEARMEAIKYIEENFGKEFIGGEKKTKKKLGVQDAHEAIRPTSVFRLPEMVRPYLSEDQFKLYKLIWERFIASQMAPAFYDVVEIYVEGNKYLFLSKGRKLKFPGFMSVYHEEEEESETDKQVEYIPEKGNLLNLLNLYPEQHFTKPPSRYSEATLVRTLERFGVGRPSTYATIIETLKEREYVVVKDRFLVPTTLGKVVNEFLVEKFPNLIDVKFTAKMEEDLDKIETGKVEAIDVLKRFYPKFKEELEEVYKNSDRVQIAEKTDEKCPICESDLQLRENKNGKYYACSRYPDCKYTKPIYDEAKGKCPLCGGTVVKKRSKKGKTFWGCLNYPKCTFASPYEPTHEKCPICGSTLLESNRFKKCSNNDCNYILWKKGRNRKWKKSKS</sequence>
<evidence type="ECO:0000256" key="8">
    <source>
        <dbReference type="ARBA" id="ARBA00023125"/>
    </source>
</evidence>
<comment type="subunit">
    <text evidence="10">Monomer.</text>
</comment>
<dbReference type="EMBL" id="DTIN01000014">
    <property type="protein sequence ID" value="HFX13420.1"/>
    <property type="molecule type" value="Genomic_DNA"/>
</dbReference>
<feature type="domain" description="Topo IA-type catalytic" evidence="12">
    <location>
        <begin position="130"/>
        <end position="557"/>
    </location>
</feature>
<dbReference type="InterPro" id="IPR003601">
    <property type="entry name" value="Topo_IA_2"/>
</dbReference>
<dbReference type="InterPro" id="IPR000380">
    <property type="entry name" value="Topo_IA"/>
</dbReference>
<dbReference type="Pfam" id="PF01751">
    <property type="entry name" value="Toprim"/>
    <property type="match status" value="1"/>
</dbReference>
<dbReference type="CDD" id="cd00186">
    <property type="entry name" value="TOP1Ac"/>
    <property type="match status" value="1"/>
</dbReference>
<dbReference type="NCBIfam" id="TIGR01051">
    <property type="entry name" value="topA_bact"/>
    <property type="match status" value="1"/>
</dbReference>
<evidence type="ECO:0000313" key="13">
    <source>
        <dbReference type="EMBL" id="HFX13420.1"/>
    </source>
</evidence>
<evidence type="ECO:0000256" key="2">
    <source>
        <dbReference type="ARBA" id="ARBA00009446"/>
    </source>
</evidence>
<dbReference type="InterPro" id="IPR005733">
    <property type="entry name" value="TopoI_bac-type"/>
</dbReference>
<feature type="site" description="Interaction with DNA" evidence="10">
    <location>
        <position position="156"/>
    </location>
</feature>
<dbReference type="Pfam" id="PF01131">
    <property type="entry name" value="Topoisom_bac"/>
    <property type="match status" value="1"/>
</dbReference>
<dbReference type="InterPro" id="IPR028612">
    <property type="entry name" value="Topoisom_1_IA"/>
</dbReference>
<dbReference type="PANTHER" id="PTHR42785">
    <property type="entry name" value="DNA TOPOISOMERASE, TYPE IA, CORE"/>
    <property type="match status" value="1"/>
</dbReference>
<keyword evidence="6" id="KW-0460">Magnesium</keyword>
<reference evidence="13" key="1">
    <citation type="journal article" date="2020" name="mSystems">
        <title>Genome- and Community-Level Interaction Insights into Carbon Utilization and Element Cycling Functions of Hydrothermarchaeota in Hydrothermal Sediment.</title>
        <authorList>
            <person name="Zhou Z."/>
            <person name="Liu Y."/>
            <person name="Xu W."/>
            <person name="Pan J."/>
            <person name="Luo Z.H."/>
            <person name="Li M."/>
        </authorList>
    </citation>
    <scope>NUCLEOTIDE SEQUENCE [LARGE SCALE GENOMIC DNA]</scope>
    <source>
        <strain evidence="13">SpSt-81</strain>
    </source>
</reference>
<dbReference type="InterPro" id="IPR013824">
    <property type="entry name" value="Topo_IA_cen_sub1"/>
</dbReference>
<keyword evidence="8 10" id="KW-0238">DNA-binding</keyword>
<comment type="similarity">
    <text evidence="2 10">Belongs to the type IA topoisomerase family.</text>
</comment>
<feature type="site" description="Interaction with DNA" evidence="10">
    <location>
        <position position="141"/>
    </location>
</feature>
<feature type="site" description="Interaction with DNA" evidence="10">
    <location>
        <position position="140"/>
    </location>
</feature>
<keyword evidence="4" id="KW-0863">Zinc-finger</keyword>
<evidence type="ECO:0000259" key="12">
    <source>
        <dbReference type="PROSITE" id="PS52039"/>
    </source>
</evidence>
<feature type="site" description="Interaction with DNA" evidence="10">
    <location>
        <position position="301"/>
    </location>
</feature>
<comment type="function">
    <text evidence="10">Releases the supercoiling and torsional tension of DNA, which is introduced during the DNA replication and transcription, by transiently cleaving and rejoining one strand of the DNA duplex. Introduces a single-strand break via transesterification at a target site in duplex DNA. The scissile phosphodiester is attacked by the catalytic tyrosine of the enzyme, resulting in the formation of a DNA-(5'-phosphotyrosyl)-enzyme intermediate and the expulsion of a 3'-OH DNA strand. The free DNA strand then undergoes passage around the unbroken strand, thus removing DNA supercoils. Finally, in the religation step, the DNA 3'-OH attacks the covalent intermediate to expel the active-site tyrosine and restore the DNA phosphodiester backbone.</text>
</comment>
<dbReference type="PROSITE" id="PS00396">
    <property type="entry name" value="TOPO_IA_1"/>
    <property type="match status" value="1"/>
</dbReference>
<keyword evidence="9 10" id="KW-0413">Isomerase</keyword>
<dbReference type="SMART" id="SM00436">
    <property type="entry name" value="TOP1Bc"/>
    <property type="match status" value="1"/>
</dbReference>
<dbReference type="InterPro" id="IPR023405">
    <property type="entry name" value="Topo_IA_core_domain"/>
</dbReference>
<feature type="site" description="Interaction with DNA" evidence="10">
    <location>
        <position position="149"/>
    </location>
</feature>
<dbReference type="SUPFAM" id="SSF56712">
    <property type="entry name" value="Prokaryotic type I DNA topoisomerase"/>
    <property type="match status" value="1"/>
</dbReference>
<dbReference type="InterPro" id="IPR034149">
    <property type="entry name" value="TOPRIM_TopoI"/>
</dbReference>
<feature type="domain" description="Toprim" evidence="11">
    <location>
        <begin position="4"/>
        <end position="114"/>
    </location>
</feature>
<dbReference type="PROSITE" id="PS52039">
    <property type="entry name" value="TOPO_IA_2"/>
    <property type="match status" value="1"/>
</dbReference>
<dbReference type="PANTHER" id="PTHR42785:SF1">
    <property type="entry name" value="DNA TOPOISOMERASE"/>
    <property type="match status" value="1"/>
</dbReference>
<feature type="site" description="Interaction with DNA" evidence="10">
    <location>
        <position position="144"/>
    </location>
</feature>
<evidence type="ECO:0000256" key="1">
    <source>
        <dbReference type="ARBA" id="ARBA00000213"/>
    </source>
</evidence>
<feature type="site" description="Interaction with DNA" evidence="10">
    <location>
        <position position="489"/>
    </location>
</feature>
<dbReference type="SMART" id="SM00437">
    <property type="entry name" value="TOP1Ac"/>
    <property type="match status" value="1"/>
</dbReference>
<evidence type="ECO:0000259" key="11">
    <source>
        <dbReference type="PROSITE" id="PS50880"/>
    </source>
</evidence>